<dbReference type="InterPro" id="IPR025315">
    <property type="entry name" value="DUF4220"/>
</dbReference>
<evidence type="ECO:0000313" key="3">
    <source>
        <dbReference type="Proteomes" id="UP000026961"/>
    </source>
</evidence>
<dbReference type="PANTHER" id="PTHR31325">
    <property type="entry name" value="OS01G0798800 PROTEIN-RELATED"/>
    <property type="match status" value="1"/>
</dbReference>
<dbReference type="HOGENOM" id="CLU_009180_5_0_1"/>
<evidence type="ECO:0000259" key="1">
    <source>
        <dbReference type="Pfam" id="PF13968"/>
    </source>
</evidence>
<accession>A0A0D9ZGW0</accession>
<reference evidence="2" key="1">
    <citation type="submission" date="2015-04" db="UniProtKB">
        <authorList>
            <consortium name="EnsemblPlants"/>
        </authorList>
    </citation>
    <scope>IDENTIFICATION</scope>
</reference>
<dbReference type="EnsemblPlants" id="OGLUM04G01820.1">
    <property type="protein sequence ID" value="OGLUM04G01820.1"/>
    <property type="gene ID" value="OGLUM04G01820"/>
</dbReference>
<dbReference type="Proteomes" id="UP000026961">
    <property type="component" value="Chromosome 4"/>
</dbReference>
<organism evidence="2">
    <name type="scientific">Oryza glumipatula</name>
    <dbReference type="NCBI Taxonomy" id="40148"/>
    <lineage>
        <taxon>Eukaryota</taxon>
        <taxon>Viridiplantae</taxon>
        <taxon>Streptophyta</taxon>
        <taxon>Embryophyta</taxon>
        <taxon>Tracheophyta</taxon>
        <taxon>Spermatophyta</taxon>
        <taxon>Magnoliopsida</taxon>
        <taxon>Liliopsida</taxon>
        <taxon>Poales</taxon>
        <taxon>Poaceae</taxon>
        <taxon>BOP clade</taxon>
        <taxon>Oryzoideae</taxon>
        <taxon>Oryzeae</taxon>
        <taxon>Oryzinae</taxon>
        <taxon>Oryza</taxon>
    </lineage>
</organism>
<name>A0A0D9ZGW0_9ORYZ</name>
<reference evidence="2" key="2">
    <citation type="submission" date="2018-05" db="EMBL/GenBank/DDBJ databases">
        <title>OgluRS3 (Oryza glumaepatula Reference Sequence Version 3).</title>
        <authorList>
            <person name="Zhang J."/>
            <person name="Kudrna D."/>
            <person name="Lee S."/>
            <person name="Talag J."/>
            <person name="Welchert J."/>
            <person name="Wing R.A."/>
        </authorList>
    </citation>
    <scope>NUCLEOTIDE SEQUENCE [LARGE SCALE GENOMIC DNA]</scope>
</reference>
<dbReference type="Pfam" id="PF13968">
    <property type="entry name" value="DUF4220"/>
    <property type="match status" value="1"/>
</dbReference>
<sequence>MAGDGRWVMDIIWHTLLLGGDAVGNLWSSWSMEILLGVSFAAQLYTEKTMALRRANLASVRSSVERQRRRQQRHRTEGGGRRSTKLVFAGDDDGALVMKAHALFHICKNSMVDSSVETASNTYDAAAAADTKETLFQLEWPQLFRVMEMELSLMYDFLYTKAAVIYTWHGYAIRAVSPVFTAVSMVLVELSNVTGHHRRSDVVITRLLLVATFLLETASLLRAVGSSWTGFLLHRGLRHGWIRHEALCASRWLRFHHAMASVGRIANSQAHRRWCGKMGQLSVLQLITTGAGGHRESQDRSWDKECARYSEKNTMVIPPEVKEVVFRRVRQQLLDLRARMNRDAAETGAADMDLRKMAANLRTKRGQLALQSRNLLGELRWSLGDELQLGILTWHVATEIYLLLKMPVRCNG</sequence>
<evidence type="ECO:0000313" key="2">
    <source>
        <dbReference type="EnsemblPlants" id="OGLUM04G01820.1"/>
    </source>
</evidence>
<dbReference type="Gramene" id="OGLUM04G01820.1">
    <property type="protein sequence ID" value="OGLUM04G01820.1"/>
    <property type="gene ID" value="OGLUM04G01820"/>
</dbReference>
<keyword evidence="3" id="KW-1185">Reference proteome</keyword>
<dbReference type="STRING" id="40148.A0A0D9ZGW0"/>
<protein>
    <recommendedName>
        <fullName evidence="1">DUF4220 domain-containing protein</fullName>
    </recommendedName>
</protein>
<proteinExistence type="predicted"/>
<feature type="domain" description="DUF4220" evidence="1">
    <location>
        <begin position="45"/>
        <end position="285"/>
    </location>
</feature>
<dbReference type="AlphaFoldDB" id="A0A0D9ZGW0"/>